<dbReference type="GO" id="GO:0006304">
    <property type="term" value="P:DNA modification"/>
    <property type="evidence" value="ECO:0007669"/>
    <property type="project" value="InterPro"/>
</dbReference>
<dbReference type="PANTHER" id="PTHR33841">
    <property type="entry name" value="DNA METHYLTRANSFERASE YEEA-RELATED"/>
    <property type="match status" value="1"/>
</dbReference>
<dbReference type="AlphaFoldDB" id="A0A4P6KHR0"/>
<evidence type="ECO:0000256" key="5">
    <source>
        <dbReference type="ARBA" id="ARBA00022691"/>
    </source>
</evidence>
<reference evidence="10 11" key="1">
    <citation type="submission" date="2019-02" db="EMBL/GenBank/DDBJ databases">
        <authorList>
            <person name="Sun L."/>
            <person name="Pan D."/>
            <person name="Wu X."/>
        </authorList>
    </citation>
    <scope>NUCLEOTIDE SEQUENCE [LARGE SCALE GENOMIC DNA]</scope>
    <source>
        <strain evidence="10 11">JW-1</strain>
    </source>
</reference>
<keyword evidence="11" id="KW-1185">Reference proteome</keyword>
<dbReference type="Pfam" id="PF07669">
    <property type="entry name" value="Eco57I"/>
    <property type="match status" value="1"/>
</dbReference>
<evidence type="ECO:0000256" key="7">
    <source>
        <dbReference type="SAM" id="MobiDB-lite"/>
    </source>
</evidence>
<feature type="domain" description="Type II methyltransferase M.TaqI-like" evidence="8">
    <location>
        <begin position="149"/>
        <end position="255"/>
    </location>
</feature>
<keyword evidence="4 10" id="KW-0808">Transferase</keyword>
<protein>
    <recommendedName>
        <fullName evidence="2">site-specific DNA-methyltransferase (adenine-specific)</fullName>
        <ecNumber evidence="2">2.1.1.72</ecNumber>
    </recommendedName>
</protein>
<dbReference type="EMBL" id="CP035806">
    <property type="protein sequence ID" value="QBE49611.1"/>
    <property type="molecule type" value="Genomic_DNA"/>
</dbReference>
<feature type="domain" description="Type II methyltransferase M.Eco57I C-terminal" evidence="9">
    <location>
        <begin position="305"/>
        <end position="566"/>
    </location>
</feature>
<dbReference type="SUPFAM" id="SSF53335">
    <property type="entry name" value="S-adenosyl-L-methionine-dependent methyltransferases"/>
    <property type="match status" value="1"/>
</dbReference>
<evidence type="ECO:0000259" key="9">
    <source>
        <dbReference type="Pfam" id="PF22837"/>
    </source>
</evidence>
<dbReference type="Pfam" id="PF22837">
    <property type="entry name" value="M_Eco57I_C"/>
    <property type="match status" value="1"/>
</dbReference>
<sequence length="600" mass="64541">MGGFGTEFRHGVSTSTSRGWHSSRNRSISGRLGSVDPRGVGGIGQNWCVILGARDPSDGAEARKARGAFFTPPAIASFIANWAVRDASDLILEPSAGDAEFLAHAVSRLRMLGVSTPVVHGVELHGWSAEYGARRIRAAGGEVVMTVSDFFDTPASGQYTAVVGNPPYIRFQDFTGEARTKARAAALRGGVALSGLASSWAAFTVHGALGLRAGGRLGYVLPAELLHANYAAPVRRFLFENFAQVDLVLFEQRVFEEAETEAILLLADGYGGSTDHARIRQVANAASLATDLPPIATWTPPDPAAKWSSSTVTPEALKIYGKLILSGQFMAMQNWGETSLGMVTGNNKYFALSPARVAELKLQPSDVVRLSPPGSSHLRGLEFSTRAHTELGKAGKRTMLFRPADKPSTAAMAYIAQGEEESVHAAYKCRVRREWWRVPLVKKADLLLTYMNADTPRITTNTAGALHLNSVHGVYLTPEHRSIGRELLPLAALNSVTMLGAEFTGRAYGGGMLKMEPGEADLWALPDPSTVAAARDALLAIRPVVGGKLRRGQVLEAAKLVDDVLLVRTLGMRRPDVAEIRAARADLSKRRESRSRRGSD</sequence>
<keyword evidence="3 10" id="KW-0489">Methyltransferase</keyword>
<evidence type="ECO:0000313" key="10">
    <source>
        <dbReference type="EMBL" id="QBE49611.1"/>
    </source>
</evidence>
<evidence type="ECO:0000256" key="3">
    <source>
        <dbReference type="ARBA" id="ARBA00022603"/>
    </source>
</evidence>
<comment type="catalytic activity">
    <reaction evidence="6">
        <text>a 2'-deoxyadenosine in DNA + S-adenosyl-L-methionine = an N(6)-methyl-2'-deoxyadenosine in DNA + S-adenosyl-L-homocysteine + H(+)</text>
        <dbReference type="Rhea" id="RHEA:15197"/>
        <dbReference type="Rhea" id="RHEA-COMP:12418"/>
        <dbReference type="Rhea" id="RHEA-COMP:12419"/>
        <dbReference type="ChEBI" id="CHEBI:15378"/>
        <dbReference type="ChEBI" id="CHEBI:57856"/>
        <dbReference type="ChEBI" id="CHEBI:59789"/>
        <dbReference type="ChEBI" id="CHEBI:90615"/>
        <dbReference type="ChEBI" id="CHEBI:90616"/>
        <dbReference type="EC" id="2.1.1.72"/>
    </reaction>
</comment>
<dbReference type="Proteomes" id="UP000289260">
    <property type="component" value="Chromosome"/>
</dbReference>
<dbReference type="OrthoDB" id="32195at2"/>
<organism evidence="10 11">
    <name type="scientific">Leucobacter triazinivorans</name>
    <dbReference type="NCBI Taxonomy" id="1784719"/>
    <lineage>
        <taxon>Bacteria</taxon>
        <taxon>Bacillati</taxon>
        <taxon>Actinomycetota</taxon>
        <taxon>Actinomycetes</taxon>
        <taxon>Micrococcales</taxon>
        <taxon>Microbacteriaceae</taxon>
        <taxon>Leucobacter</taxon>
    </lineage>
</organism>
<evidence type="ECO:0000256" key="1">
    <source>
        <dbReference type="ARBA" id="ARBA00006594"/>
    </source>
</evidence>
<dbReference type="InterPro" id="IPR011639">
    <property type="entry name" value="MethylTrfase_TaqI-like_dom"/>
</dbReference>
<keyword evidence="5" id="KW-0949">S-adenosyl-L-methionine</keyword>
<dbReference type="InterPro" id="IPR050953">
    <property type="entry name" value="N4_N6_ade-DNA_methylase"/>
</dbReference>
<dbReference type="EC" id="2.1.1.72" evidence="2"/>
<dbReference type="REBASE" id="301296">
    <property type="entry name" value="M.LtrJW1ORF12900P"/>
</dbReference>
<comment type="similarity">
    <text evidence="1">Belongs to the N(4)/N(6)-methyltransferase family.</text>
</comment>
<dbReference type="GO" id="GO:0003676">
    <property type="term" value="F:nucleic acid binding"/>
    <property type="evidence" value="ECO:0007669"/>
    <property type="project" value="InterPro"/>
</dbReference>
<proteinExistence type="inferred from homology"/>
<dbReference type="KEGG" id="ltr:EVS81_12900"/>
<dbReference type="GO" id="GO:0032259">
    <property type="term" value="P:methylation"/>
    <property type="evidence" value="ECO:0007669"/>
    <property type="project" value="UniProtKB-KW"/>
</dbReference>
<feature type="region of interest" description="Disordered" evidence="7">
    <location>
        <begin position="1"/>
        <end position="35"/>
    </location>
</feature>
<evidence type="ECO:0000256" key="4">
    <source>
        <dbReference type="ARBA" id="ARBA00022679"/>
    </source>
</evidence>
<dbReference type="InterPro" id="IPR054520">
    <property type="entry name" value="M_Eco57I_C"/>
</dbReference>
<evidence type="ECO:0000256" key="2">
    <source>
        <dbReference type="ARBA" id="ARBA00011900"/>
    </source>
</evidence>
<evidence type="ECO:0000259" key="8">
    <source>
        <dbReference type="Pfam" id="PF07669"/>
    </source>
</evidence>
<evidence type="ECO:0000256" key="6">
    <source>
        <dbReference type="ARBA" id="ARBA00047942"/>
    </source>
</evidence>
<dbReference type="InterPro" id="IPR029063">
    <property type="entry name" value="SAM-dependent_MTases_sf"/>
</dbReference>
<dbReference type="PANTHER" id="PTHR33841:SF5">
    <property type="entry name" value="DNA METHYLASE (MODIFICATION METHYLASE) (METHYLTRANSFERASE)-RELATED"/>
    <property type="match status" value="1"/>
</dbReference>
<dbReference type="PRINTS" id="PR00507">
    <property type="entry name" value="N12N6MTFRASE"/>
</dbReference>
<dbReference type="GO" id="GO:0009007">
    <property type="term" value="F:site-specific DNA-methyltransferase (adenine-specific) activity"/>
    <property type="evidence" value="ECO:0007669"/>
    <property type="project" value="UniProtKB-EC"/>
</dbReference>
<accession>A0A4P6KHR0</accession>
<gene>
    <name evidence="10" type="ORF">EVS81_12900</name>
</gene>
<dbReference type="InterPro" id="IPR002052">
    <property type="entry name" value="DNA_methylase_N6_adenine_CS"/>
</dbReference>
<name>A0A4P6KHR0_9MICO</name>
<feature type="compositionally biased region" description="Polar residues" evidence="7">
    <location>
        <begin position="12"/>
        <end position="28"/>
    </location>
</feature>
<evidence type="ECO:0000313" key="11">
    <source>
        <dbReference type="Proteomes" id="UP000289260"/>
    </source>
</evidence>
<dbReference type="PROSITE" id="PS00092">
    <property type="entry name" value="N6_MTASE"/>
    <property type="match status" value="1"/>
</dbReference>
<dbReference type="Gene3D" id="3.40.50.150">
    <property type="entry name" value="Vaccinia Virus protein VP39"/>
    <property type="match status" value="1"/>
</dbReference>